<feature type="compositionally biased region" description="Basic and acidic residues" evidence="1">
    <location>
        <begin position="526"/>
        <end position="537"/>
    </location>
</feature>
<evidence type="ECO:0000259" key="2">
    <source>
        <dbReference type="Pfam" id="PF24494"/>
    </source>
</evidence>
<dbReference type="EMBL" id="JAJGCB010000024">
    <property type="protein sequence ID" value="KAJ8987561.1"/>
    <property type="molecule type" value="Genomic_DNA"/>
</dbReference>
<sequence>MDARLRISFDNQGRRVHTHPRLLFRAFEPAHGLKARRFLDDLSESAIPPPPAFETSAFRHLVEQHLREVPFSSPFLSWSQNPRRALDLIEKGAKPRFLAVIDYNDYCEELESRFGRGVGLWLVPSICERYGFRDLEKAGESTSVGSGTRPRRRGYTGIGEFLSWGSVQCEPVAILGKGASLRLYYTIKGIENVDINSGVMLRQCLYGVRSIYREILAKSLLLAFKKMKNRGGFAYRSFIRGIYGDSERASTTTEPSDQDDDWESLSTADDEFSNRRMEMEITPTGSLKSTITVEIPRTTPTSASQASPRGMLAAQSKASLMRYDDQEIVPWGLDTEHQEMHLQPDSVLFTTDDTENGEDLIWQETDSEVVESIENAIEPEELSNELEPPGTAENLNPAVDLDTADDDFATFLEELFEWAKVPTPLASRPPSTPATPRLLKDSLTERIPTPAIEPPASSSNNTLLKEAVKRSMKLLTGETPAPTRPRSILPSGQQLLTNHWRTKKRSAADFVDCITPSDDLMSPPQTKEKKQRREDAVSRVNPSLGSNNCREVQIKSNTVVIEDSDDDLEIIAETTTGLRRRGTVLAECSRSSSQIVLLD</sequence>
<reference evidence="3" key="1">
    <citation type="submission" date="2023-01" db="EMBL/GenBank/DDBJ databases">
        <title>Exophiala dermititidis isolated from Cystic Fibrosis Patient.</title>
        <authorList>
            <person name="Kurbessoian T."/>
            <person name="Crocker A."/>
            <person name="Murante D."/>
            <person name="Hogan D.A."/>
            <person name="Stajich J.E."/>
        </authorList>
    </citation>
    <scope>NUCLEOTIDE SEQUENCE</scope>
    <source>
        <strain evidence="3">Ex8</strain>
    </source>
</reference>
<accession>A0AAN6ELM6</accession>
<dbReference type="AlphaFoldDB" id="A0AAN6ELM6"/>
<feature type="domain" description="DUF7587" evidence="2">
    <location>
        <begin position="20"/>
        <end position="170"/>
    </location>
</feature>
<dbReference type="InterPro" id="IPR056009">
    <property type="entry name" value="DUF7587"/>
</dbReference>
<proteinExistence type="predicted"/>
<comment type="caution">
    <text evidence="3">The sequence shown here is derived from an EMBL/GenBank/DDBJ whole genome shotgun (WGS) entry which is preliminary data.</text>
</comment>
<dbReference type="Pfam" id="PF24494">
    <property type="entry name" value="DUF7587"/>
    <property type="match status" value="1"/>
</dbReference>
<feature type="region of interest" description="Disordered" evidence="1">
    <location>
        <begin position="515"/>
        <end position="546"/>
    </location>
</feature>
<evidence type="ECO:0000313" key="3">
    <source>
        <dbReference type="EMBL" id="KAJ8987561.1"/>
    </source>
</evidence>
<name>A0AAN6ELM6_EXODE</name>
<evidence type="ECO:0000313" key="4">
    <source>
        <dbReference type="Proteomes" id="UP001161757"/>
    </source>
</evidence>
<gene>
    <name evidence="3" type="ORF">HRR80_008460</name>
</gene>
<dbReference type="Proteomes" id="UP001161757">
    <property type="component" value="Unassembled WGS sequence"/>
</dbReference>
<evidence type="ECO:0000256" key="1">
    <source>
        <dbReference type="SAM" id="MobiDB-lite"/>
    </source>
</evidence>
<protein>
    <recommendedName>
        <fullName evidence="2">DUF7587 domain-containing protein</fullName>
    </recommendedName>
</protein>
<organism evidence="3 4">
    <name type="scientific">Exophiala dermatitidis</name>
    <name type="common">Black yeast-like fungus</name>
    <name type="synonym">Wangiella dermatitidis</name>
    <dbReference type="NCBI Taxonomy" id="5970"/>
    <lineage>
        <taxon>Eukaryota</taxon>
        <taxon>Fungi</taxon>
        <taxon>Dikarya</taxon>
        <taxon>Ascomycota</taxon>
        <taxon>Pezizomycotina</taxon>
        <taxon>Eurotiomycetes</taxon>
        <taxon>Chaetothyriomycetidae</taxon>
        <taxon>Chaetothyriales</taxon>
        <taxon>Herpotrichiellaceae</taxon>
        <taxon>Exophiala</taxon>
    </lineage>
</organism>